<dbReference type="AlphaFoldDB" id="A0A7H1NTF2"/>
<dbReference type="Pfam" id="PF00083">
    <property type="entry name" value="Sugar_tr"/>
    <property type="match status" value="1"/>
</dbReference>
<feature type="transmembrane region" description="Helical" evidence="10">
    <location>
        <begin position="422"/>
        <end position="440"/>
    </location>
</feature>
<dbReference type="NCBIfam" id="TIGR00879">
    <property type="entry name" value="SP"/>
    <property type="match status" value="1"/>
</dbReference>
<dbReference type="InterPro" id="IPR020846">
    <property type="entry name" value="MFS_dom"/>
</dbReference>
<keyword evidence="13" id="KW-1185">Reference proteome</keyword>
<feature type="transmembrane region" description="Helical" evidence="10">
    <location>
        <begin position="57"/>
        <end position="77"/>
    </location>
</feature>
<dbReference type="SUPFAM" id="SSF103473">
    <property type="entry name" value="MFS general substrate transporter"/>
    <property type="match status" value="1"/>
</dbReference>
<accession>A0A7H1NTF2</accession>
<evidence type="ECO:0000256" key="9">
    <source>
        <dbReference type="RuleBase" id="RU003346"/>
    </source>
</evidence>
<keyword evidence="4" id="KW-1003">Cell membrane</keyword>
<dbReference type="PANTHER" id="PTHR48020">
    <property type="entry name" value="PROTON MYO-INOSITOL COTRANSPORTER"/>
    <property type="match status" value="1"/>
</dbReference>
<evidence type="ECO:0000256" key="7">
    <source>
        <dbReference type="ARBA" id="ARBA00022989"/>
    </source>
</evidence>
<evidence type="ECO:0000256" key="10">
    <source>
        <dbReference type="SAM" id="Phobius"/>
    </source>
</evidence>
<name>A0A7H1NTF2_9PROT</name>
<evidence type="ECO:0000256" key="5">
    <source>
        <dbReference type="ARBA" id="ARBA00022597"/>
    </source>
</evidence>
<evidence type="ECO:0000313" key="13">
    <source>
        <dbReference type="Proteomes" id="UP000516349"/>
    </source>
</evidence>
<evidence type="ECO:0000313" key="12">
    <source>
        <dbReference type="EMBL" id="QNT79062.1"/>
    </source>
</evidence>
<keyword evidence="7 10" id="KW-1133">Transmembrane helix</keyword>
<dbReference type="EMBL" id="CP060244">
    <property type="protein sequence ID" value="QNT79062.1"/>
    <property type="molecule type" value="Genomic_DNA"/>
</dbReference>
<dbReference type="PANTHER" id="PTHR48020:SF12">
    <property type="entry name" value="PROTON MYO-INOSITOL COTRANSPORTER"/>
    <property type="match status" value="1"/>
</dbReference>
<keyword evidence="6 10" id="KW-0812">Transmembrane</keyword>
<feature type="transmembrane region" description="Helical" evidence="10">
    <location>
        <begin position="172"/>
        <end position="193"/>
    </location>
</feature>
<dbReference type="GO" id="GO:0005886">
    <property type="term" value="C:plasma membrane"/>
    <property type="evidence" value="ECO:0007669"/>
    <property type="project" value="UniProtKB-SubCell"/>
</dbReference>
<feature type="transmembrane region" description="Helical" evidence="10">
    <location>
        <begin position="84"/>
        <end position="104"/>
    </location>
</feature>
<keyword evidence="5" id="KW-0762">Sugar transport</keyword>
<feature type="transmembrane region" description="Helical" evidence="10">
    <location>
        <begin position="142"/>
        <end position="160"/>
    </location>
</feature>
<dbReference type="InterPro" id="IPR005829">
    <property type="entry name" value="Sugar_transporter_CS"/>
</dbReference>
<dbReference type="PROSITE" id="PS00217">
    <property type="entry name" value="SUGAR_TRANSPORT_2"/>
    <property type="match status" value="1"/>
</dbReference>
<keyword evidence="3 9" id="KW-0813">Transport</keyword>
<dbReference type="InterPro" id="IPR003663">
    <property type="entry name" value="Sugar/inositol_transpt"/>
</dbReference>
<evidence type="ECO:0000256" key="6">
    <source>
        <dbReference type="ARBA" id="ARBA00022692"/>
    </source>
</evidence>
<evidence type="ECO:0000256" key="4">
    <source>
        <dbReference type="ARBA" id="ARBA00022475"/>
    </source>
</evidence>
<proteinExistence type="inferred from homology"/>
<evidence type="ECO:0000256" key="3">
    <source>
        <dbReference type="ARBA" id="ARBA00022448"/>
    </source>
</evidence>
<dbReference type="PROSITE" id="PS00216">
    <property type="entry name" value="SUGAR_TRANSPORT_1"/>
    <property type="match status" value="1"/>
</dbReference>
<dbReference type="InterPro" id="IPR036259">
    <property type="entry name" value="MFS_trans_sf"/>
</dbReference>
<evidence type="ECO:0000256" key="8">
    <source>
        <dbReference type="ARBA" id="ARBA00023136"/>
    </source>
</evidence>
<evidence type="ECO:0000256" key="2">
    <source>
        <dbReference type="ARBA" id="ARBA00010992"/>
    </source>
</evidence>
<protein>
    <submittedName>
        <fullName evidence="12">Galactose-proton symporter</fullName>
    </submittedName>
</protein>
<feature type="transmembrane region" description="Helical" evidence="10">
    <location>
        <begin position="354"/>
        <end position="378"/>
    </location>
</feature>
<feature type="transmembrane region" description="Helical" evidence="10">
    <location>
        <begin position="399"/>
        <end position="416"/>
    </location>
</feature>
<feature type="transmembrane region" description="Helical" evidence="10">
    <location>
        <begin position="296"/>
        <end position="315"/>
    </location>
</feature>
<comment type="subcellular location">
    <subcellularLocation>
        <location evidence="1">Cell membrane</location>
        <topology evidence="1">Multi-pass membrane protein</topology>
    </subcellularLocation>
</comment>
<feature type="transmembrane region" description="Helical" evidence="10">
    <location>
        <begin position="256"/>
        <end position="276"/>
    </location>
</feature>
<reference evidence="12 13" key="1">
    <citation type="submission" date="2020-08" db="EMBL/GenBank/DDBJ databases">
        <title>Complete genome sequence of Entomobacter blattae G55GP.</title>
        <authorList>
            <person name="Poehlein A."/>
            <person name="Guzman J."/>
            <person name="Daniel R."/>
            <person name="Vilcinskas A."/>
        </authorList>
    </citation>
    <scope>NUCLEOTIDE SEQUENCE [LARGE SCALE GENOMIC DNA]</scope>
    <source>
        <strain evidence="12 13">G55GP</strain>
    </source>
</reference>
<dbReference type="KEGG" id="ebla:JGUZn3_18480"/>
<feature type="transmembrane region" description="Helical" evidence="10">
    <location>
        <begin position="12"/>
        <end position="45"/>
    </location>
</feature>
<dbReference type="PROSITE" id="PS50850">
    <property type="entry name" value="MFS"/>
    <property type="match status" value="1"/>
</dbReference>
<feature type="domain" description="Major facilitator superfamily (MFS) profile" evidence="11">
    <location>
        <begin position="19"/>
        <end position="444"/>
    </location>
</feature>
<dbReference type="Gene3D" id="1.20.1250.20">
    <property type="entry name" value="MFS general substrate transporter like domains"/>
    <property type="match status" value="1"/>
</dbReference>
<gene>
    <name evidence="12" type="primary">galP</name>
    <name evidence="12" type="ORF">JGUZn3_18480</name>
</gene>
<feature type="transmembrane region" description="Helical" evidence="10">
    <location>
        <begin position="110"/>
        <end position="130"/>
    </location>
</feature>
<dbReference type="FunFam" id="1.20.1250.20:FF:000218">
    <property type="entry name" value="facilitated trehalose transporter Tret1"/>
    <property type="match status" value="1"/>
</dbReference>
<dbReference type="InterPro" id="IPR050814">
    <property type="entry name" value="Myo-inositol_Transporter"/>
</dbReference>
<organism evidence="12 13">
    <name type="scientific">Entomobacter blattae</name>
    <dbReference type="NCBI Taxonomy" id="2762277"/>
    <lineage>
        <taxon>Bacteria</taxon>
        <taxon>Pseudomonadati</taxon>
        <taxon>Pseudomonadota</taxon>
        <taxon>Alphaproteobacteria</taxon>
        <taxon>Acetobacterales</taxon>
        <taxon>Acetobacteraceae</taxon>
        <taxon>Entomobacter</taxon>
    </lineage>
</organism>
<dbReference type="GO" id="GO:0022857">
    <property type="term" value="F:transmembrane transporter activity"/>
    <property type="evidence" value="ECO:0007669"/>
    <property type="project" value="InterPro"/>
</dbReference>
<dbReference type="PRINTS" id="PR00171">
    <property type="entry name" value="SUGRTRNSPORT"/>
</dbReference>
<sequence>MKMHLSSSQKKVHVRSFIITVLICFSGLMVGLDLGVISGALSFIAQTFKASTLALEWIVGIMLAGAAVGSILAGYWAKQLGRKKLLVITAILLFLGSGGCAIAWSVFSLLIGRFVMGVGLGIAAFAAPVYISELIMEEIRGLMGTFFQLMITIGILLSYLSNYFLSGLDNNWRWMFAIALIPATLSLISVFFLPSDPRWLITRGREEEALKTLKYLRYTDAAAHKDIEGIKTDIKTQTTAQNGFSLFKNNVHFRRAVFLGITLQAMQQLAGINAIINYAPTIFKLAGFGADSQLTNTILVGVINILSTFIAMALIEKWGRKPILYIGFSIMMVSMAVLALSISTGNGSSFVQTLSVAMLLLFIIGFAMSIGPLAWVICSEIQPSNGRDFGVSLSTLSNWISNMLVSASFLSLLELIGYGGTFWIFAGLNGLFIILTFMFVPETKGVALKDLEQNLMKGIQLRKIGR</sequence>
<dbReference type="CDD" id="cd17315">
    <property type="entry name" value="MFS_GLUT_like"/>
    <property type="match status" value="1"/>
</dbReference>
<comment type="similarity">
    <text evidence="2 9">Belongs to the major facilitator superfamily. Sugar transporter (TC 2.A.1.1) family.</text>
</comment>
<dbReference type="InterPro" id="IPR005828">
    <property type="entry name" value="MFS_sugar_transport-like"/>
</dbReference>
<evidence type="ECO:0000256" key="1">
    <source>
        <dbReference type="ARBA" id="ARBA00004651"/>
    </source>
</evidence>
<feature type="transmembrane region" description="Helical" evidence="10">
    <location>
        <begin position="322"/>
        <end position="342"/>
    </location>
</feature>
<keyword evidence="8 10" id="KW-0472">Membrane</keyword>
<evidence type="ECO:0000259" key="11">
    <source>
        <dbReference type="PROSITE" id="PS50850"/>
    </source>
</evidence>
<dbReference type="Proteomes" id="UP000516349">
    <property type="component" value="Chromosome"/>
</dbReference>